<organism evidence="1 2">
    <name type="scientific">Kitasatospora putterlickiae</name>
    <dbReference type="NCBI Taxonomy" id="221725"/>
    <lineage>
        <taxon>Bacteria</taxon>
        <taxon>Bacillati</taxon>
        <taxon>Actinomycetota</taxon>
        <taxon>Actinomycetes</taxon>
        <taxon>Kitasatosporales</taxon>
        <taxon>Streptomycetaceae</taxon>
        <taxon>Kitasatospora</taxon>
    </lineage>
</organism>
<comment type="caution">
    <text evidence="1">The sequence shown here is derived from an EMBL/GenBank/DDBJ whole genome shotgun (WGS) entry which is preliminary data.</text>
</comment>
<dbReference type="EMBL" id="BAAAKJ010000198">
    <property type="protein sequence ID" value="GAA1398103.1"/>
    <property type="molecule type" value="Genomic_DNA"/>
</dbReference>
<gene>
    <name evidence="1" type="ORF">GCM10009639_36180</name>
</gene>
<reference evidence="1 2" key="1">
    <citation type="journal article" date="2019" name="Int. J. Syst. Evol. Microbiol.">
        <title>The Global Catalogue of Microorganisms (GCM) 10K type strain sequencing project: providing services to taxonomists for standard genome sequencing and annotation.</title>
        <authorList>
            <consortium name="The Broad Institute Genomics Platform"/>
            <consortium name="The Broad Institute Genome Sequencing Center for Infectious Disease"/>
            <person name="Wu L."/>
            <person name="Ma J."/>
        </authorList>
    </citation>
    <scope>NUCLEOTIDE SEQUENCE [LARGE SCALE GENOMIC DNA]</scope>
    <source>
        <strain evidence="1 2">JCM 12393</strain>
    </source>
</reference>
<sequence>MTTLVRRSVTLVSLVGRLNPAALDGLIPHTFAVGAVAGTAPLAVRAFASDDDGDAAGLNPQPLPPVAAALRLAVARTVHAVANAAITARVSGGDAQRILTEAGGDWCGTPSGRIPWPRHWPLPWPPDGPAPIDPGYATPAVQAQAALAFQGYANGVEDEQLKIYFTELAEKLADSALRTVD</sequence>
<evidence type="ECO:0000313" key="1">
    <source>
        <dbReference type="EMBL" id="GAA1398103.1"/>
    </source>
</evidence>
<name>A0ABN1Y4Z2_9ACTN</name>
<proteinExistence type="predicted"/>
<evidence type="ECO:0000313" key="2">
    <source>
        <dbReference type="Proteomes" id="UP001499863"/>
    </source>
</evidence>
<dbReference type="Proteomes" id="UP001499863">
    <property type="component" value="Unassembled WGS sequence"/>
</dbReference>
<accession>A0ABN1Y4Z2</accession>
<keyword evidence="2" id="KW-1185">Reference proteome</keyword>
<dbReference type="RefSeq" id="WP_344337117.1">
    <property type="nucleotide sequence ID" value="NZ_BAAAKJ010000198.1"/>
</dbReference>
<protein>
    <submittedName>
        <fullName evidence="1">Uncharacterized protein</fullName>
    </submittedName>
</protein>